<dbReference type="EMBL" id="CM029051">
    <property type="protein sequence ID" value="KAG2563886.1"/>
    <property type="molecule type" value="Genomic_DNA"/>
</dbReference>
<feature type="compositionally biased region" description="Pro residues" evidence="1">
    <location>
        <begin position="1"/>
        <end position="11"/>
    </location>
</feature>
<organism evidence="2 3">
    <name type="scientific">Panicum virgatum</name>
    <name type="common">Blackwell switchgrass</name>
    <dbReference type="NCBI Taxonomy" id="38727"/>
    <lineage>
        <taxon>Eukaryota</taxon>
        <taxon>Viridiplantae</taxon>
        <taxon>Streptophyta</taxon>
        <taxon>Embryophyta</taxon>
        <taxon>Tracheophyta</taxon>
        <taxon>Spermatophyta</taxon>
        <taxon>Magnoliopsida</taxon>
        <taxon>Liliopsida</taxon>
        <taxon>Poales</taxon>
        <taxon>Poaceae</taxon>
        <taxon>PACMAD clade</taxon>
        <taxon>Panicoideae</taxon>
        <taxon>Panicodae</taxon>
        <taxon>Paniceae</taxon>
        <taxon>Panicinae</taxon>
        <taxon>Panicum</taxon>
        <taxon>Panicum sect. Hiantes</taxon>
    </lineage>
</organism>
<keyword evidence="3" id="KW-1185">Reference proteome</keyword>
<evidence type="ECO:0000313" key="3">
    <source>
        <dbReference type="Proteomes" id="UP000823388"/>
    </source>
</evidence>
<name>A0A8T0PY94_PANVG</name>
<proteinExistence type="predicted"/>
<sequence length="104" mass="10855">MTPPIPTPTPRAPIRISPESSPPAGLLRRSASPSTPISADPPLSPAPPSRRRQPALRRPAALKPPPLACPPTVPRPVAHRTCRPASWGSGALQPASLARPRLPG</sequence>
<dbReference type="Proteomes" id="UP000823388">
    <property type="component" value="Chromosome 8K"/>
</dbReference>
<protein>
    <submittedName>
        <fullName evidence="2">Uncharacterized protein</fullName>
    </submittedName>
</protein>
<feature type="compositionally biased region" description="Pro residues" evidence="1">
    <location>
        <begin position="62"/>
        <end position="74"/>
    </location>
</feature>
<dbReference type="AlphaFoldDB" id="A0A8T0PY94"/>
<accession>A0A8T0PY94</accession>
<evidence type="ECO:0000256" key="1">
    <source>
        <dbReference type="SAM" id="MobiDB-lite"/>
    </source>
</evidence>
<gene>
    <name evidence="2" type="ORF">PVAP13_8KG371304</name>
</gene>
<comment type="caution">
    <text evidence="2">The sequence shown here is derived from an EMBL/GenBank/DDBJ whole genome shotgun (WGS) entry which is preliminary data.</text>
</comment>
<evidence type="ECO:0000313" key="2">
    <source>
        <dbReference type="EMBL" id="KAG2563886.1"/>
    </source>
</evidence>
<reference evidence="2" key="1">
    <citation type="submission" date="2020-05" db="EMBL/GenBank/DDBJ databases">
        <title>WGS assembly of Panicum virgatum.</title>
        <authorList>
            <person name="Lovell J.T."/>
            <person name="Jenkins J."/>
            <person name="Shu S."/>
            <person name="Juenger T.E."/>
            <person name="Schmutz J."/>
        </authorList>
    </citation>
    <scope>NUCLEOTIDE SEQUENCE</scope>
    <source>
        <strain evidence="2">AP13</strain>
    </source>
</reference>
<feature type="region of interest" description="Disordered" evidence="1">
    <location>
        <begin position="1"/>
        <end position="104"/>
    </location>
</feature>